<keyword evidence="3" id="KW-1185">Reference proteome</keyword>
<gene>
    <name evidence="2" type="ORF">KJP28_04665</name>
</gene>
<dbReference type="Pfam" id="PF16156">
    <property type="entry name" value="DUF4864"/>
    <property type="match status" value="1"/>
</dbReference>
<dbReference type="EMBL" id="JAHUZE010000001">
    <property type="protein sequence ID" value="MBV7378205.1"/>
    <property type="molecule type" value="Genomic_DNA"/>
</dbReference>
<feature type="chain" id="PRO_5046189756" evidence="1">
    <location>
        <begin position="23"/>
        <end position="138"/>
    </location>
</feature>
<feature type="signal peptide" evidence="1">
    <location>
        <begin position="1"/>
        <end position="22"/>
    </location>
</feature>
<comment type="caution">
    <text evidence="2">The sequence shown here is derived from an EMBL/GenBank/DDBJ whole genome shotgun (WGS) entry which is preliminary data.</text>
</comment>
<evidence type="ECO:0000313" key="3">
    <source>
        <dbReference type="Proteomes" id="UP000756530"/>
    </source>
</evidence>
<name>A0ABS6SZ05_9RHOB</name>
<evidence type="ECO:0000256" key="1">
    <source>
        <dbReference type="SAM" id="SignalP"/>
    </source>
</evidence>
<proteinExistence type="predicted"/>
<accession>A0ABS6SZ05</accession>
<keyword evidence="1" id="KW-0732">Signal</keyword>
<dbReference type="Proteomes" id="UP000756530">
    <property type="component" value="Unassembled WGS sequence"/>
</dbReference>
<organism evidence="2 3">
    <name type="scientific">Maritimibacter dapengensis</name>
    <dbReference type="NCBI Taxonomy" id="2836868"/>
    <lineage>
        <taxon>Bacteria</taxon>
        <taxon>Pseudomonadati</taxon>
        <taxon>Pseudomonadota</taxon>
        <taxon>Alphaproteobacteria</taxon>
        <taxon>Rhodobacterales</taxon>
        <taxon>Roseobacteraceae</taxon>
        <taxon>Maritimibacter</taxon>
    </lineage>
</organism>
<sequence length="138" mass="15498">MRSFLRATAFSVALFLPLQATAQEGAETAIQGVISDQFDAFLDEDVNTAWTYASPTIQMLFRTPENFGAMVRNGYPMVWAPTETKFLELRDEDGVPWQRVQVRDAAGQYHVLDYKMVETPDGWLIDAVEFIESIGVGV</sequence>
<reference evidence="2 3" key="1">
    <citation type="submission" date="2021-05" db="EMBL/GenBank/DDBJ databases">
        <title>Culturable bacteria isolated from Daya Bay.</title>
        <authorList>
            <person name="Zheng W."/>
            <person name="Yu S."/>
            <person name="Huang Y."/>
        </authorList>
    </citation>
    <scope>NUCLEOTIDE SEQUENCE [LARGE SCALE GENOMIC DNA]</scope>
    <source>
        <strain evidence="2 3">DP4N28-5</strain>
    </source>
</reference>
<protein>
    <submittedName>
        <fullName evidence="2">DUF4864 domain-containing protein</fullName>
    </submittedName>
</protein>
<dbReference type="RefSeq" id="WP_218391049.1">
    <property type="nucleotide sequence ID" value="NZ_JAHUZE010000001.1"/>
</dbReference>
<evidence type="ECO:0000313" key="2">
    <source>
        <dbReference type="EMBL" id="MBV7378205.1"/>
    </source>
</evidence>
<dbReference type="InterPro" id="IPR032347">
    <property type="entry name" value="DUF4864"/>
</dbReference>